<keyword evidence="1 2" id="KW-0238">DNA-binding</keyword>
<dbReference type="Proteomes" id="UP000254869">
    <property type="component" value="Unassembled WGS sequence"/>
</dbReference>
<dbReference type="PRINTS" id="PR00455">
    <property type="entry name" value="HTHTETR"/>
</dbReference>
<dbReference type="GO" id="GO:0006355">
    <property type="term" value="P:regulation of DNA-templated transcription"/>
    <property type="evidence" value="ECO:0007669"/>
    <property type="project" value="UniProtKB-ARBA"/>
</dbReference>
<dbReference type="InterPro" id="IPR009057">
    <property type="entry name" value="Homeodomain-like_sf"/>
</dbReference>
<evidence type="ECO:0000256" key="2">
    <source>
        <dbReference type="PROSITE-ProRule" id="PRU00335"/>
    </source>
</evidence>
<dbReference type="SUPFAM" id="SSF46689">
    <property type="entry name" value="Homeodomain-like"/>
    <property type="match status" value="1"/>
</dbReference>
<dbReference type="InterPro" id="IPR041467">
    <property type="entry name" value="Sco4008_C"/>
</dbReference>
<dbReference type="PROSITE" id="PS50977">
    <property type="entry name" value="HTH_TETR_2"/>
    <property type="match status" value="1"/>
</dbReference>
<protein>
    <submittedName>
        <fullName evidence="4">TetR family transcriptional regulator</fullName>
    </submittedName>
</protein>
<evidence type="ECO:0000256" key="1">
    <source>
        <dbReference type="ARBA" id="ARBA00023125"/>
    </source>
</evidence>
<dbReference type="AlphaFoldDB" id="A0A370I977"/>
<dbReference type="Gene3D" id="1.10.357.10">
    <property type="entry name" value="Tetracycline Repressor, domain 2"/>
    <property type="match status" value="1"/>
</dbReference>
<dbReference type="EMBL" id="QQBC01000003">
    <property type="protein sequence ID" value="RDI67248.1"/>
    <property type="molecule type" value="Genomic_DNA"/>
</dbReference>
<comment type="caution">
    <text evidence="4">The sequence shown here is derived from an EMBL/GenBank/DDBJ whole genome shotgun (WGS) entry which is preliminary data.</text>
</comment>
<evidence type="ECO:0000313" key="5">
    <source>
        <dbReference type="Proteomes" id="UP000254869"/>
    </source>
</evidence>
<keyword evidence="5" id="KW-1185">Reference proteome</keyword>
<dbReference type="Pfam" id="PF17926">
    <property type="entry name" value="TetR_C_21"/>
    <property type="match status" value="1"/>
</dbReference>
<dbReference type="InterPro" id="IPR001647">
    <property type="entry name" value="HTH_TetR"/>
</dbReference>
<dbReference type="InterPro" id="IPR036271">
    <property type="entry name" value="Tet_transcr_reg_TetR-rel_C_sf"/>
</dbReference>
<accession>A0A370I977</accession>
<name>A0A370I977_9NOCA</name>
<reference evidence="4 5" key="1">
    <citation type="submission" date="2018-07" db="EMBL/GenBank/DDBJ databases">
        <title>Genomic Encyclopedia of Type Strains, Phase IV (KMG-IV): sequencing the most valuable type-strain genomes for metagenomic binning, comparative biology and taxonomic classification.</title>
        <authorList>
            <person name="Goeker M."/>
        </authorList>
    </citation>
    <scope>NUCLEOTIDE SEQUENCE [LARGE SCALE GENOMIC DNA]</scope>
    <source>
        <strain evidence="4 5">DSM 44290</strain>
    </source>
</reference>
<feature type="domain" description="HTH tetR-type" evidence="3">
    <location>
        <begin position="9"/>
        <end position="69"/>
    </location>
</feature>
<gene>
    <name evidence="4" type="ORF">DFR76_103319</name>
</gene>
<organism evidence="4 5">
    <name type="scientific">Nocardia pseudobrasiliensis</name>
    <dbReference type="NCBI Taxonomy" id="45979"/>
    <lineage>
        <taxon>Bacteria</taxon>
        <taxon>Bacillati</taxon>
        <taxon>Actinomycetota</taxon>
        <taxon>Actinomycetes</taxon>
        <taxon>Mycobacteriales</taxon>
        <taxon>Nocardiaceae</taxon>
        <taxon>Nocardia</taxon>
    </lineage>
</organism>
<sequence length="188" mass="20504">MVAMAYDSTATKQRILEAATTEFAEFGVAGARIDRIAANAQANKRALYEYFGDKNALFAAVLERQLTDCAESVPLDGADPADYASRLMDYHAAHPEALRLLLWEALEFGDRPVPAEAARSDKYGKRTEAIASGDTGLADPKLLQFFILGLVNWGAAAPQLRRMVLGEDYTHERLRDAVADAVRALSKG</sequence>
<dbReference type="PANTHER" id="PTHR30328:SF54">
    <property type="entry name" value="HTH-TYPE TRANSCRIPTIONAL REPRESSOR SCO4008"/>
    <property type="match status" value="1"/>
</dbReference>
<proteinExistence type="predicted"/>
<feature type="DNA-binding region" description="H-T-H motif" evidence="2">
    <location>
        <begin position="32"/>
        <end position="51"/>
    </location>
</feature>
<dbReference type="PANTHER" id="PTHR30328">
    <property type="entry name" value="TRANSCRIPTIONAL REPRESSOR"/>
    <property type="match status" value="1"/>
</dbReference>
<dbReference type="STRING" id="1210086.GCA_001613105_07361"/>
<dbReference type="SUPFAM" id="SSF48498">
    <property type="entry name" value="Tetracyclin repressor-like, C-terminal domain"/>
    <property type="match status" value="1"/>
</dbReference>
<evidence type="ECO:0000313" key="4">
    <source>
        <dbReference type="EMBL" id="RDI67248.1"/>
    </source>
</evidence>
<dbReference type="GO" id="GO:0003677">
    <property type="term" value="F:DNA binding"/>
    <property type="evidence" value="ECO:0007669"/>
    <property type="project" value="UniProtKB-UniRule"/>
</dbReference>
<dbReference type="Pfam" id="PF00440">
    <property type="entry name" value="TetR_N"/>
    <property type="match status" value="1"/>
</dbReference>
<dbReference type="InterPro" id="IPR050109">
    <property type="entry name" value="HTH-type_TetR-like_transc_reg"/>
</dbReference>
<evidence type="ECO:0000259" key="3">
    <source>
        <dbReference type="PROSITE" id="PS50977"/>
    </source>
</evidence>